<feature type="compositionally biased region" description="Pro residues" evidence="1">
    <location>
        <begin position="51"/>
        <end position="65"/>
    </location>
</feature>
<evidence type="ECO:0000256" key="1">
    <source>
        <dbReference type="SAM" id="MobiDB-lite"/>
    </source>
</evidence>
<proteinExistence type="predicted"/>
<reference evidence="2" key="1">
    <citation type="submission" date="2020-05" db="EMBL/GenBank/DDBJ databases">
        <title>Mycena genomes resolve the evolution of fungal bioluminescence.</title>
        <authorList>
            <person name="Tsai I.J."/>
        </authorList>
    </citation>
    <scope>NUCLEOTIDE SEQUENCE</scope>
    <source>
        <strain evidence="2">160909Yilan</strain>
    </source>
</reference>
<name>A0A8H6X571_9AGAR</name>
<accession>A0A8H6X571</accession>
<sequence length="315" mass="35357">MLLPLHPRCLNLSSTPRVRHGPAGRCARGGIASATSYIASTPTASTTPSQRLPPAPPPSFQPPHLPDQAHLHGQLGRRGIPRWRRPRIRRVARAVLPSAHPPLRPSPLLAHPACMPRNICKQRKTKQSQMRMHGSLPPRPSHPARCQLGSAEQVEVEVGWTELESGECGVVFYCMRHPREAQDREIEKEAINRTPALHRPLLLRYSRPYLLRRALPPLGSIFLIPVERRWTHIGYRSGRRRLPRPSHARCSSRRRVWRCAWQIRIPSSPFACDLGFLPPSHCDPTEVGVPLAPSYSDSGFGFGFETEEATRSAES</sequence>
<protein>
    <submittedName>
        <fullName evidence="2">Uncharacterized protein</fullName>
    </submittedName>
</protein>
<organism evidence="2 3">
    <name type="scientific">Mycena sanguinolenta</name>
    <dbReference type="NCBI Taxonomy" id="230812"/>
    <lineage>
        <taxon>Eukaryota</taxon>
        <taxon>Fungi</taxon>
        <taxon>Dikarya</taxon>
        <taxon>Basidiomycota</taxon>
        <taxon>Agaricomycotina</taxon>
        <taxon>Agaricomycetes</taxon>
        <taxon>Agaricomycetidae</taxon>
        <taxon>Agaricales</taxon>
        <taxon>Marasmiineae</taxon>
        <taxon>Mycenaceae</taxon>
        <taxon>Mycena</taxon>
    </lineage>
</organism>
<feature type="compositionally biased region" description="Low complexity" evidence="1">
    <location>
        <begin position="41"/>
        <end position="50"/>
    </location>
</feature>
<dbReference type="AlphaFoldDB" id="A0A8H6X571"/>
<dbReference type="EMBL" id="JACAZH010000047">
    <property type="protein sequence ID" value="KAF7334371.1"/>
    <property type="molecule type" value="Genomic_DNA"/>
</dbReference>
<evidence type="ECO:0000313" key="2">
    <source>
        <dbReference type="EMBL" id="KAF7334371.1"/>
    </source>
</evidence>
<keyword evidence="3" id="KW-1185">Reference proteome</keyword>
<dbReference type="Proteomes" id="UP000623467">
    <property type="component" value="Unassembled WGS sequence"/>
</dbReference>
<feature type="region of interest" description="Disordered" evidence="1">
    <location>
        <begin position="41"/>
        <end position="66"/>
    </location>
</feature>
<comment type="caution">
    <text evidence="2">The sequence shown here is derived from an EMBL/GenBank/DDBJ whole genome shotgun (WGS) entry which is preliminary data.</text>
</comment>
<gene>
    <name evidence="2" type="ORF">MSAN_02376600</name>
</gene>
<evidence type="ECO:0000313" key="3">
    <source>
        <dbReference type="Proteomes" id="UP000623467"/>
    </source>
</evidence>